<name>A0A0P1FGF9_THAGE</name>
<feature type="transmembrane region" description="Helical" evidence="1">
    <location>
        <begin position="54"/>
        <end position="72"/>
    </location>
</feature>
<accession>A0A0P1FGF9</accession>
<organism evidence="2 3">
    <name type="scientific">Thalassovita gelatinovora</name>
    <name type="common">Thalassobius gelatinovorus</name>
    <dbReference type="NCBI Taxonomy" id="53501"/>
    <lineage>
        <taxon>Bacteria</taxon>
        <taxon>Pseudomonadati</taxon>
        <taxon>Pseudomonadota</taxon>
        <taxon>Alphaproteobacteria</taxon>
        <taxon>Rhodobacterales</taxon>
        <taxon>Roseobacteraceae</taxon>
        <taxon>Thalassovita</taxon>
    </lineage>
</organism>
<sequence length="262" mass="28907">MGRPELMYDFPSYFIAIALLGLMLVVMQLGILVGKRRQARETEDSKNQANTVQGSLLGMLALLLGFTFSLSLGRYDQRSIEVVNEANAIGTAWLRTDLVADARRDDAKTLLHQYGLIRLETSQISAANDDERDKLIAKAEALFDSLWRLASTEAREISNPVTMGFASSLNDMIDALSARDAAVNRHVPELVLFLLFGTFILLGAVVGYSSAISNIRPGVPVYAMMILIVILVFLIIDLDRPRRGLIEVDQSKLLSTVAAMKF</sequence>
<dbReference type="AlphaFoldDB" id="A0A0P1FGF9"/>
<evidence type="ECO:0000256" key="1">
    <source>
        <dbReference type="SAM" id="Phobius"/>
    </source>
</evidence>
<dbReference type="Proteomes" id="UP000051587">
    <property type="component" value="Unassembled WGS sequence"/>
</dbReference>
<reference evidence="2 3" key="1">
    <citation type="submission" date="2015-09" db="EMBL/GenBank/DDBJ databases">
        <authorList>
            <consortium name="Swine Surveillance"/>
        </authorList>
    </citation>
    <scope>NUCLEOTIDE SEQUENCE [LARGE SCALE GENOMIC DNA]</scope>
    <source>
        <strain evidence="2 3">CECT 4357</strain>
    </source>
</reference>
<dbReference type="InterPro" id="IPR025333">
    <property type="entry name" value="DUF4239"/>
</dbReference>
<keyword evidence="1" id="KW-1133">Transmembrane helix</keyword>
<dbReference type="Pfam" id="PF14023">
    <property type="entry name" value="Bestrophin-like"/>
    <property type="match status" value="1"/>
</dbReference>
<feature type="transmembrane region" description="Helical" evidence="1">
    <location>
        <begin position="12"/>
        <end position="34"/>
    </location>
</feature>
<gene>
    <name evidence="2" type="ORF">TG4357_02837</name>
</gene>
<proteinExistence type="predicted"/>
<keyword evidence="1" id="KW-0812">Transmembrane</keyword>
<keyword evidence="3" id="KW-1185">Reference proteome</keyword>
<keyword evidence="1" id="KW-0472">Membrane</keyword>
<feature type="transmembrane region" description="Helical" evidence="1">
    <location>
        <begin position="190"/>
        <end position="213"/>
    </location>
</feature>
<evidence type="ECO:0008006" key="4">
    <source>
        <dbReference type="Google" id="ProtNLM"/>
    </source>
</evidence>
<evidence type="ECO:0000313" key="3">
    <source>
        <dbReference type="Proteomes" id="UP000051587"/>
    </source>
</evidence>
<evidence type="ECO:0000313" key="2">
    <source>
        <dbReference type="EMBL" id="CUH67150.1"/>
    </source>
</evidence>
<protein>
    <recommendedName>
        <fullName evidence="4">DUF4239 domain-containing protein</fullName>
    </recommendedName>
</protein>
<feature type="transmembrane region" description="Helical" evidence="1">
    <location>
        <begin position="219"/>
        <end position="236"/>
    </location>
</feature>
<dbReference type="EMBL" id="CYSA01000026">
    <property type="protein sequence ID" value="CUH67150.1"/>
    <property type="molecule type" value="Genomic_DNA"/>
</dbReference>